<comment type="caution">
    <text evidence="2">The sequence shown here is derived from an EMBL/GenBank/DDBJ whole genome shotgun (WGS) entry which is preliminary data.</text>
</comment>
<reference evidence="2" key="1">
    <citation type="submission" date="2023-03" db="EMBL/GenBank/DDBJ databases">
        <title>Massive genome expansion in bonnet fungi (Mycena s.s.) driven by repeated elements and novel gene families across ecological guilds.</title>
        <authorList>
            <consortium name="Lawrence Berkeley National Laboratory"/>
            <person name="Harder C.B."/>
            <person name="Miyauchi S."/>
            <person name="Viragh M."/>
            <person name="Kuo A."/>
            <person name="Thoen E."/>
            <person name="Andreopoulos B."/>
            <person name="Lu D."/>
            <person name="Skrede I."/>
            <person name="Drula E."/>
            <person name="Henrissat B."/>
            <person name="Morin E."/>
            <person name="Kohler A."/>
            <person name="Barry K."/>
            <person name="LaButti K."/>
            <person name="Morin E."/>
            <person name="Salamov A."/>
            <person name="Lipzen A."/>
            <person name="Mereny Z."/>
            <person name="Hegedus B."/>
            <person name="Baldrian P."/>
            <person name="Stursova M."/>
            <person name="Weitz H."/>
            <person name="Taylor A."/>
            <person name="Grigoriev I.V."/>
            <person name="Nagy L.G."/>
            <person name="Martin F."/>
            <person name="Kauserud H."/>
        </authorList>
    </citation>
    <scope>NUCLEOTIDE SEQUENCE</scope>
    <source>
        <strain evidence="2">9144</strain>
    </source>
</reference>
<gene>
    <name evidence="2" type="ORF">GGX14DRAFT_376769</name>
</gene>
<name>A0AAD6UVY3_9AGAR</name>
<dbReference type="AlphaFoldDB" id="A0AAD6UVY3"/>
<organism evidence="2 3">
    <name type="scientific">Mycena pura</name>
    <dbReference type="NCBI Taxonomy" id="153505"/>
    <lineage>
        <taxon>Eukaryota</taxon>
        <taxon>Fungi</taxon>
        <taxon>Dikarya</taxon>
        <taxon>Basidiomycota</taxon>
        <taxon>Agaricomycotina</taxon>
        <taxon>Agaricomycetes</taxon>
        <taxon>Agaricomycetidae</taxon>
        <taxon>Agaricales</taxon>
        <taxon>Marasmiineae</taxon>
        <taxon>Mycenaceae</taxon>
        <taxon>Mycena</taxon>
    </lineage>
</organism>
<dbReference type="EMBL" id="JARJCW010000089">
    <property type="protein sequence ID" value="KAJ7195686.1"/>
    <property type="molecule type" value="Genomic_DNA"/>
</dbReference>
<evidence type="ECO:0000256" key="1">
    <source>
        <dbReference type="SAM" id="MobiDB-lite"/>
    </source>
</evidence>
<keyword evidence="3" id="KW-1185">Reference proteome</keyword>
<accession>A0AAD6UVY3</accession>
<proteinExistence type="predicted"/>
<evidence type="ECO:0008006" key="4">
    <source>
        <dbReference type="Google" id="ProtNLM"/>
    </source>
</evidence>
<dbReference type="Gene3D" id="3.60.130.30">
    <property type="match status" value="1"/>
</dbReference>
<feature type="region of interest" description="Disordered" evidence="1">
    <location>
        <begin position="1"/>
        <end position="21"/>
    </location>
</feature>
<sequence>MQPDAGAQASTSSTHTRLSKGRTNAKVLAYLWAHRQKPLRRPQTPHAIRARRFAIKNGAAASTGYIGLRDHGVADNEPTSLHRLDAFIGDHKSYSNFRIIKYLGPATRPIIDDDNRVVGVFAGHEDHPKFKEQVLNPAIIAMEDALASCSISEERRDHRRGNFASFSTGQSYGGGQVRPGTLINGAINTAILLSLLSNSAFTRLAGFATGVFANWSPHLYEYYRINMMAFYRRNPTLKRPFINSIWSACTFNLGPQTCALGHRDFANLAFGWCAITALGNFDYTKGGHLILWDCRLIIEFPPGCTILIPSAAIFHSNIPIAEGERRYSFTQYTAGGIFRWVQHGFQTNKNYQRSLSKAGKRAAFKADAKRWEDGVNLYTYKDEVQID</sequence>
<evidence type="ECO:0000313" key="2">
    <source>
        <dbReference type="EMBL" id="KAJ7195686.1"/>
    </source>
</evidence>
<protein>
    <recommendedName>
        <fullName evidence="4">2OGFeDO JBP1/TET oxygenase domain-containing protein</fullName>
    </recommendedName>
</protein>
<dbReference type="Proteomes" id="UP001219525">
    <property type="component" value="Unassembled WGS sequence"/>
</dbReference>
<evidence type="ECO:0000313" key="3">
    <source>
        <dbReference type="Proteomes" id="UP001219525"/>
    </source>
</evidence>